<dbReference type="Pfam" id="PF01966">
    <property type="entry name" value="HD"/>
    <property type="match status" value="1"/>
</dbReference>
<keyword evidence="1" id="KW-1133">Transmembrane helix</keyword>
<evidence type="ECO:0000259" key="2">
    <source>
        <dbReference type="Pfam" id="PF01966"/>
    </source>
</evidence>
<reference evidence="3 4" key="1">
    <citation type="submission" date="2007-09" db="EMBL/GenBank/DDBJ databases">
        <title>Draft genome sequence of Eubacterium dolichum (DSM 3991).</title>
        <authorList>
            <person name="Sudarsanam P."/>
            <person name="Ley R."/>
            <person name="Guruge J."/>
            <person name="Turnbaugh P.J."/>
            <person name="Mahowald M."/>
            <person name="Liep D."/>
            <person name="Gordon J."/>
        </authorList>
    </citation>
    <scope>NUCLEOTIDE SEQUENCE [LARGE SCALE GENOMIC DNA]</scope>
    <source>
        <strain evidence="3 4">DSM 3991</strain>
    </source>
</reference>
<gene>
    <name evidence="3" type="ORF">EUBDOL_01146</name>
</gene>
<organism evidence="3 4">
    <name type="scientific">Amedibacillus dolichus DSM 3991</name>
    <dbReference type="NCBI Taxonomy" id="428127"/>
    <lineage>
        <taxon>Bacteria</taxon>
        <taxon>Bacillati</taxon>
        <taxon>Bacillota</taxon>
        <taxon>Erysipelotrichia</taxon>
        <taxon>Erysipelotrichales</taxon>
        <taxon>Erysipelotrichaceae</taxon>
        <taxon>Amedibacillus</taxon>
    </lineage>
</organism>
<keyword evidence="1" id="KW-0472">Membrane</keyword>
<dbReference type="HOGENOM" id="CLU_099360_1_0_9"/>
<dbReference type="AlphaFoldDB" id="A8RBP3"/>
<dbReference type="EMBL" id="ABAW02000019">
    <property type="protein sequence ID" value="EDP11226.1"/>
    <property type="molecule type" value="Genomic_DNA"/>
</dbReference>
<accession>A8RBP3</accession>
<dbReference type="InterPro" id="IPR006674">
    <property type="entry name" value="HD_domain"/>
</dbReference>
<feature type="transmembrane region" description="Helical" evidence="1">
    <location>
        <begin position="14"/>
        <end position="30"/>
    </location>
</feature>
<protein>
    <recommendedName>
        <fullName evidence="2">HD domain-containing protein</fullName>
    </recommendedName>
</protein>
<evidence type="ECO:0000313" key="3">
    <source>
        <dbReference type="EMBL" id="EDP11226.1"/>
    </source>
</evidence>
<proteinExistence type="predicted"/>
<evidence type="ECO:0000313" key="4">
    <source>
        <dbReference type="Proteomes" id="UP000004090"/>
    </source>
</evidence>
<reference evidence="3 4" key="2">
    <citation type="submission" date="2007-09" db="EMBL/GenBank/DDBJ databases">
        <authorList>
            <person name="Fulton L."/>
            <person name="Clifton S."/>
            <person name="Fulton B."/>
            <person name="Xu J."/>
            <person name="Minx P."/>
            <person name="Pepin K.H."/>
            <person name="Johnson M."/>
            <person name="Thiruvilangam P."/>
            <person name="Bhonagiri V."/>
            <person name="Nash W.E."/>
            <person name="Mardis E.R."/>
            <person name="Wilson R.K."/>
        </authorList>
    </citation>
    <scope>NUCLEOTIDE SEQUENCE [LARGE SCALE GENOMIC DNA]</scope>
    <source>
        <strain evidence="3 4">DSM 3991</strain>
    </source>
</reference>
<feature type="domain" description="HD" evidence="2">
    <location>
        <begin position="90"/>
        <end position="196"/>
    </location>
</feature>
<comment type="caution">
    <text evidence="3">The sequence shown here is derived from an EMBL/GenBank/DDBJ whole genome shotgun (WGS) entry which is preliminary data.</text>
</comment>
<dbReference type="SUPFAM" id="SSF109604">
    <property type="entry name" value="HD-domain/PDEase-like"/>
    <property type="match status" value="1"/>
</dbReference>
<name>A8RBP3_9FIRM</name>
<evidence type="ECO:0000256" key="1">
    <source>
        <dbReference type="SAM" id="Phobius"/>
    </source>
</evidence>
<dbReference type="eggNOG" id="COG3481">
    <property type="taxonomic scope" value="Bacteria"/>
</dbReference>
<keyword evidence="1" id="KW-0812">Transmembrane</keyword>
<dbReference type="STRING" id="428127.EUBDOL_01146"/>
<sequence>MHTDHPPVHTGKDLFLWIFLFISGFFRFFHDIMRKTEDWEMDAKERFVSLYKQYIKREGSERLLDYLLKSDFFTAPASTRFHGAYAGGLVEHSLNVFDCLSDYLQRERVKEVYQLSCDMETVAIVALLHDVCKIDCYKESMRNQKINGTWQQVPYYEFDDKMPYGHGEKSVYIINGFLRLTREEAFAIRYHMGFSGSEETRNVGAAFEMYPLAFALSTADMEATYFLEGKK</sequence>
<dbReference type="Gene3D" id="1.10.3210.10">
    <property type="entry name" value="Hypothetical protein af1432"/>
    <property type="match status" value="1"/>
</dbReference>
<dbReference type="Proteomes" id="UP000004090">
    <property type="component" value="Unassembled WGS sequence"/>
</dbReference>